<keyword evidence="1" id="KW-0433">Leucine-rich repeat</keyword>
<dbReference type="PANTHER" id="PTHR48051">
    <property type="match status" value="1"/>
</dbReference>
<dbReference type="FunCoup" id="G0PCB8">
    <property type="interactions" value="676"/>
</dbReference>
<evidence type="ECO:0000256" key="1">
    <source>
        <dbReference type="ARBA" id="ARBA00022614"/>
    </source>
</evidence>
<dbReference type="eggNOG" id="KOG0619">
    <property type="taxonomic scope" value="Eukaryota"/>
</dbReference>
<keyword evidence="6" id="KW-1185">Reference proteome</keyword>
<dbReference type="SMART" id="SM00364">
    <property type="entry name" value="LRR_BAC"/>
    <property type="match status" value="3"/>
</dbReference>
<dbReference type="GO" id="GO:0005737">
    <property type="term" value="C:cytoplasm"/>
    <property type="evidence" value="ECO:0007669"/>
    <property type="project" value="TreeGrafter"/>
</dbReference>
<dbReference type="OrthoDB" id="17912at2759"/>
<evidence type="ECO:0000256" key="2">
    <source>
        <dbReference type="ARBA" id="ARBA00022737"/>
    </source>
</evidence>
<evidence type="ECO:0000259" key="4">
    <source>
        <dbReference type="Pfam" id="PF25344"/>
    </source>
</evidence>
<dbReference type="SUPFAM" id="SSF52058">
    <property type="entry name" value="L domain-like"/>
    <property type="match status" value="1"/>
</dbReference>
<protein>
    <recommendedName>
        <fullName evidence="4">PIF1/LRR1 pleckstrin homology domain-containing protein</fullName>
    </recommendedName>
</protein>
<evidence type="ECO:0000313" key="5">
    <source>
        <dbReference type="EMBL" id="EGT51082.1"/>
    </source>
</evidence>
<dbReference type="STRING" id="135651.G0PCB8"/>
<evidence type="ECO:0000313" key="6">
    <source>
        <dbReference type="Proteomes" id="UP000008068"/>
    </source>
</evidence>
<dbReference type="Pfam" id="PF25344">
    <property type="entry name" value="PH_LRR1"/>
    <property type="match status" value="1"/>
</dbReference>
<dbReference type="InterPro" id="IPR001611">
    <property type="entry name" value="Leu-rich_rpt"/>
</dbReference>
<sequence length="451" mass="51179">MGVPCEVMFTRYKGNNPQNTTKPKKGIVLLQRLRQTPPQYQITIAVPGDKTGNKFELSSQKPPNIIDRFVNQGKITITFQSTPAVMVSISKASPEALLQLIDSIKKVLKGEHVDVEKTKVKTSDFKPASITITRQQDYRNQMNACSHFLKTLKIEPIDLRRPDRKWIVCANLTQLTISGNPIGSRNTDLDVFSKLKNLQVLELKNCALGNIPIPSLCDMFKTMPITLTSIDLSENQLKVFPPLFHLSQLRSLNISFNNLKYLPSRVGALQNLINIDLSQNQMTSLPYIFPKIPTIQKVGLNANDELVRLREEVEAPKTRKLPTKLDGHDYTHHGGVDSLMSIAANVIHRNENIMRASREILPLSIRFQMDDFLYEAPRVSSLEMCTNCLRLRHIRVVRSQVVQSRQIANTIDVIDRFVTFDNLLCIDCYRRIPAVTVGTVPIQEDFFKFSL</sequence>
<accession>G0PCB8</accession>
<dbReference type="InterPro" id="IPR057437">
    <property type="entry name" value="PIF1/LRR1_PH"/>
</dbReference>
<dbReference type="OMA" id="NLLCIDC"/>
<feature type="domain" description="PIF1/LRR1 pleckstrin homology" evidence="4">
    <location>
        <begin position="1"/>
        <end position="119"/>
    </location>
</feature>
<proteinExistence type="predicted"/>
<keyword evidence="3" id="KW-0539">Nucleus</keyword>
<dbReference type="Proteomes" id="UP000008068">
    <property type="component" value="Unassembled WGS sequence"/>
</dbReference>
<dbReference type="EMBL" id="GL380239">
    <property type="protein sequence ID" value="EGT51082.1"/>
    <property type="molecule type" value="Genomic_DNA"/>
</dbReference>
<dbReference type="HOGENOM" id="CLU_652530_0_0_1"/>
<organism evidence="6">
    <name type="scientific">Caenorhabditis brenneri</name>
    <name type="common">Nematode worm</name>
    <dbReference type="NCBI Taxonomy" id="135651"/>
    <lineage>
        <taxon>Eukaryota</taxon>
        <taxon>Metazoa</taxon>
        <taxon>Ecdysozoa</taxon>
        <taxon>Nematoda</taxon>
        <taxon>Chromadorea</taxon>
        <taxon>Rhabditida</taxon>
        <taxon>Rhabditina</taxon>
        <taxon>Rhabditomorpha</taxon>
        <taxon>Rhabditoidea</taxon>
        <taxon>Rhabditidae</taxon>
        <taxon>Peloderinae</taxon>
        <taxon>Caenorhabditis</taxon>
    </lineage>
</organism>
<dbReference type="InterPro" id="IPR050216">
    <property type="entry name" value="LRR_domain-containing"/>
</dbReference>
<gene>
    <name evidence="5" type="ORF">CAEBREN_12218</name>
</gene>
<keyword evidence="2" id="KW-0677">Repeat</keyword>
<dbReference type="AlphaFoldDB" id="G0PCB8"/>
<dbReference type="SMART" id="SM00369">
    <property type="entry name" value="LRR_TYP"/>
    <property type="match status" value="3"/>
</dbReference>
<dbReference type="Gene3D" id="3.80.10.10">
    <property type="entry name" value="Ribonuclease Inhibitor"/>
    <property type="match status" value="1"/>
</dbReference>
<name>G0PCB8_CAEBE</name>
<dbReference type="InterPro" id="IPR003591">
    <property type="entry name" value="Leu-rich_rpt_typical-subtyp"/>
</dbReference>
<dbReference type="InterPro" id="IPR032675">
    <property type="entry name" value="LRR_dom_sf"/>
</dbReference>
<dbReference type="PANTHER" id="PTHR48051:SF48">
    <property type="entry name" value="MULTIFUNCTIONAL ROCO FAMILY SIGNALING REGULATOR 1"/>
    <property type="match status" value="1"/>
</dbReference>
<dbReference type="InParanoid" id="G0PCB8"/>
<evidence type="ECO:0000256" key="3">
    <source>
        <dbReference type="ARBA" id="ARBA00023242"/>
    </source>
</evidence>
<reference evidence="6" key="1">
    <citation type="submission" date="2011-07" db="EMBL/GenBank/DDBJ databases">
        <authorList>
            <consortium name="Caenorhabditis brenneri Sequencing and Analysis Consortium"/>
            <person name="Wilson R.K."/>
        </authorList>
    </citation>
    <scope>NUCLEOTIDE SEQUENCE [LARGE SCALE GENOMIC DNA]</scope>
    <source>
        <strain evidence="6">PB2801</strain>
    </source>
</reference>
<dbReference type="PROSITE" id="PS51450">
    <property type="entry name" value="LRR"/>
    <property type="match status" value="1"/>
</dbReference>